<dbReference type="Gene3D" id="1.25.40.10">
    <property type="entry name" value="Tetratricopeptide repeat domain"/>
    <property type="match status" value="2"/>
</dbReference>
<dbReference type="SMART" id="SM00028">
    <property type="entry name" value="TPR"/>
    <property type="match status" value="11"/>
</dbReference>
<keyword evidence="8 12" id="KW-0472">Membrane</keyword>
<dbReference type="GO" id="GO:0030150">
    <property type="term" value="P:protein import into mitochondrial matrix"/>
    <property type="evidence" value="ECO:0007669"/>
    <property type="project" value="TreeGrafter"/>
</dbReference>
<feature type="repeat" description="TPR" evidence="10">
    <location>
        <begin position="358"/>
        <end position="391"/>
    </location>
</feature>
<feature type="region of interest" description="Disordered" evidence="11">
    <location>
        <begin position="41"/>
        <end position="71"/>
    </location>
</feature>
<dbReference type="PANTHER" id="PTHR46208:SF1">
    <property type="entry name" value="MITOCHONDRIAL IMPORT RECEPTOR SUBUNIT TOM70"/>
    <property type="match status" value="1"/>
</dbReference>
<evidence type="ECO:0000256" key="1">
    <source>
        <dbReference type="ARBA" id="ARBA00004572"/>
    </source>
</evidence>
<evidence type="ECO:0000256" key="7">
    <source>
        <dbReference type="ARBA" id="ARBA00023128"/>
    </source>
</evidence>
<dbReference type="SUPFAM" id="SSF48452">
    <property type="entry name" value="TPR-like"/>
    <property type="match status" value="2"/>
</dbReference>
<protein>
    <submittedName>
        <fullName evidence="13">Uncharacterized protein</fullName>
    </submittedName>
</protein>
<proteinExistence type="inferred from homology"/>
<evidence type="ECO:0000256" key="6">
    <source>
        <dbReference type="ARBA" id="ARBA00022989"/>
    </source>
</evidence>
<sequence>MSTTSDRVKRFIETKGWKFYCAVVASIAVTGASLYYLVSSSSPSKTLPGDNTSSKEQQRRDGSTARDSNNNYEGMSVETITKLSTKQRAEVAHTLKAKGNRLFGEKNWAEAARVYTKAIEFKADPVYYSNRAACYANLGDNDRVFDDCNNALQLNPVYIKALNRRAHSLELRGDKEEALYDYTCVCILDNFKNEVAARSVERLRKKVTEKKAAEIMKTKKRRLPSSSFVSAYFDSYRPDRSRAEPIKSSENKGDEYFFNAYNAVKSKNYEEASEFCDKAIQEGCSPVYRAHALNIQGTLLFLKGNARDALECFNKSIQLDPKYIQSYIKRSSICIEQGNLVAALKQFDEALAINPTDPDIFYHRGQVNYISGNFQNAAKDYSESIKLDDSFIYAHIQLGVTKYKLGQIDSSVTTFEETLKKFPQSSEVHNYFGELLVEQQSLPQALEMFTKAIALDQNSPLPYINKATLTYQVMGDPNEAIRLCKMALKVDPACDAAVASLAQILLEQGKLEEALKYYETAIDLARTEAEVEHALSFVEATKAQIRFAKDYPQQAAESLAKLHRK</sequence>
<name>A0AAD5JTM9_9FUNG</name>
<dbReference type="PROSITE" id="PS50005">
    <property type="entry name" value="TPR"/>
    <property type="match status" value="6"/>
</dbReference>
<evidence type="ECO:0000256" key="10">
    <source>
        <dbReference type="PROSITE-ProRule" id="PRU00339"/>
    </source>
</evidence>
<keyword evidence="14" id="KW-1185">Reference proteome</keyword>
<keyword evidence="6 12" id="KW-1133">Transmembrane helix</keyword>
<evidence type="ECO:0000313" key="13">
    <source>
        <dbReference type="EMBL" id="KAI9253851.1"/>
    </source>
</evidence>
<dbReference type="Pfam" id="PF13414">
    <property type="entry name" value="TPR_11"/>
    <property type="match status" value="1"/>
</dbReference>
<evidence type="ECO:0000256" key="9">
    <source>
        <dbReference type="ARBA" id="ARBA00038030"/>
    </source>
</evidence>
<reference evidence="13" key="1">
    <citation type="journal article" date="2022" name="IScience">
        <title>Evolution of zygomycete secretomes and the origins of terrestrial fungal ecologies.</title>
        <authorList>
            <person name="Chang Y."/>
            <person name="Wang Y."/>
            <person name="Mondo S."/>
            <person name="Ahrendt S."/>
            <person name="Andreopoulos W."/>
            <person name="Barry K."/>
            <person name="Beard J."/>
            <person name="Benny G.L."/>
            <person name="Blankenship S."/>
            <person name="Bonito G."/>
            <person name="Cuomo C."/>
            <person name="Desiro A."/>
            <person name="Gervers K.A."/>
            <person name="Hundley H."/>
            <person name="Kuo A."/>
            <person name="LaButti K."/>
            <person name="Lang B.F."/>
            <person name="Lipzen A."/>
            <person name="O'Donnell K."/>
            <person name="Pangilinan J."/>
            <person name="Reynolds N."/>
            <person name="Sandor L."/>
            <person name="Smith M.E."/>
            <person name="Tsang A."/>
            <person name="Grigoriev I.V."/>
            <person name="Stajich J.E."/>
            <person name="Spatafora J.W."/>
        </authorList>
    </citation>
    <scope>NUCLEOTIDE SEQUENCE</scope>
    <source>
        <strain evidence="13">RSA 2281</strain>
    </source>
</reference>
<evidence type="ECO:0000256" key="3">
    <source>
        <dbReference type="ARBA" id="ARBA00022737"/>
    </source>
</evidence>
<dbReference type="InterPro" id="IPR011990">
    <property type="entry name" value="TPR-like_helical_dom_sf"/>
</dbReference>
<feature type="repeat" description="TPR" evidence="10">
    <location>
        <begin position="324"/>
        <end position="357"/>
    </location>
</feature>
<evidence type="ECO:0000256" key="5">
    <source>
        <dbReference type="ARBA" id="ARBA00022803"/>
    </source>
</evidence>
<dbReference type="GO" id="GO:0008320">
    <property type="term" value="F:protein transmembrane transporter activity"/>
    <property type="evidence" value="ECO:0007669"/>
    <property type="project" value="TreeGrafter"/>
</dbReference>
<comment type="caution">
    <text evidence="13">The sequence shown here is derived from an EMBL/GenBank/DDBJ whole genome shotgun (WGS) entry which is preliminary data.</text>
</comment>
<organism evidence="13 14">
    <name type="scientific">Phascolomyces articulosus</name>
    <dbReference type="NCBI Taxonomy" id="60185"/>
    <lineage>
        <taxon>Eukaryota</taxon>
        <taxon>Fungi</taxon>
        <taxon>Fungi incertae sedis</taxon>
        <taxon>Mucoromycota</taxon>
        <taxon>Mucoromycotina</taxon>
        <taxon>Mucoromycetes</taxon>
        <taxon>Mucorales</taxon>
        <taxon>Lichtheimiaceae</taxon>
        <taxon>Phascolomyces</taxon>
    </lineage>
</organism>
<feature type="repeat" description="TPR" evidence="10">
    <location>
        <begin position="495"/>
        <end position="528"/>
    </location>
</feature>
<comment type="similarity">
    <text evidence="9">Belongs to the Tom70 family.</text>
</comment>
<dbReference type="AlphaFoldDB" id="A0AAD5JTM9"/>
<keyword evidence="4" id="KW-1000">Mitochondrion outer membrane</keyword>
<keyword evidence="3" id="KW-0677">Repeat</keyword>
<keyword evidence="2 12" id="KW-0812">Transmembrane</keyword>
<feature type="repeat" description="TPR" evidence="10">
    <location>
        <begin position="426"/>
        <end position="459"/>
    </location>
</feature>
<evidence type="ECO:0000256" key="8">
    <source>
        <dbReference type="ARBA" id="ARBA00023136"/>
    </source>
</evidence>
<keyword evidence="5 10" id="KW-0802">TPR repeat</keyword>
<evidence type="ECO:0000256" key="11">
    <source>
        <dbReference type="SAM" id="MobiDB-lite"/>
    </source>
</evidence>
<dbReference type="Pfam" id="PF13181">
    <property type="entry name" value="TPR_8"/>
    <property type="match status" value="1"/>
</dbReference>
<evidence type="ECO:0000256" key="4">
    <source>
        <dbReference type="ARBA" id="ARBA00022787"/>
    </source>
</evidence>
<accession>A0AAD5JTM9</accession>
<evidence type="ECO:0000256" key="2">
    <source>
        <dbReference type="ARBA" id="ARBA00022692"/>
    </source>
</evidence>
<dbReference type="InterPro" id="IPR019734">
    <property type="entry name" value="TPR_rpt"/>
</dbReference>
<feature type="repeat" description="TPR" evidence="10">
    <location>
        <begin position="392"/>
        <end position="425"/>
    </location>
</feature>
<dbReference type="GO" id="GO:0030943">
    <property type="term" value="F:mitochondrion targeting sequence binding"/>
    <property type="evidence" value="ECO:0007669"/>
    <property type="project" value="TreeGrafter"/>
</dbReference>
<dbReference type="Pfam" id="PF14559">
    <property type="entry name" value="TPR_19"/>
    <property type="match status" value="1"/>
</dbReference>
<dbReference type="PANTHER" id="PTHR46208">
    <property type="entry name" value="MITOCHONDRIAL IMPORT RECEPTOR SUBUNIT TOM70"/>
    <property type="match status" value="1"/>
</dbReference>
<dbReference type="GO" id="GO:0045039">
    <property type="term" value="P:protein insertion into mitochondrial inner membrane"/>
    <property type="evidence" value="ECO:0007669"/>
    <property type="project" value="TreeGrafter"/>
</dbReference>
<evidence type="ECO:0000313" key="14">
    <source>
        <dbReference type="Proteomes" id="UP001209540"/>
    </source>
</evidence>
<evidence type="ECO:0000256" key="12">
    <source>
        <dbReference type="SAM" id="Phobius"/>
    </source>
</evidence>
<dbReference type="Pfam" id="PF13432">
    <property type="entry name" value="TPR_16"/>
    <property type="match status" value="1"/>
</dbReference>
<dbReference type="EMBL" id="JAIXMP010000025">
    <property type="protein sequence ID" value="KAI9253851.1"/>
    <property type="molecule type" value="Genomic_DNA"/>
</dbReference>
<dbReference type="GO" id="GO:0005741">
    <property type="term" value="C:mitochondrial outer membrane"/>
    <property type="evidence" value="ECO:0007669"/>
    <property type="project" value="UniProtKB-SubCell"/>
</dbReference>
<keyword evidence="7" id="KW-0496">Mitochondrion</keyword>
<gene>
    <name evidence="13" type="ORF">BDA99DRAFT_540460</name>
</gene>
<feature type="transmembrane region" description="Helical" evidence="12">
    <location>
        <begin position="20"/>
        <end position="38"/>
    </location>
</feature>
<comment type="subcellular location">
    <subcellularLocation>
        <location evidence="1">Mitochondrion outer membrane</location>
        <topology evidence="1">Single-pass membrane protein</topology>
    </subcellularLocation>
</comment>
<dbReference type="Proteomes" id="UP001209540">
    <property type="component" value="Unassembled WGS sequence"/>
</dbReference>
<reference evidence="13" key="2">
    <citation type="submission" date="2023-02" db="EMBL/GenBank/DDBJ databases">
        <authorList>
            <consortium name="DOE Joint Genome Institute"/>
            <person name="Mondo S.J."/>
            <person name="Chang Y."/>
            <person name="Wang Y."/>
            <person name="Ahrendt S."/>
            <person name="Andreopoulos W."/>
            <person name="Barry K."/>
            <person name="Beard J."/>
            <person name="Benny G.L."/>
            <person name="Blankenship S."/>
            <person name="Bonito G."/>
            <person name="Cuomo C."/>
            <person name="Desiro A."/>
            <person name="Gervers K.A."/>
            <person name="Hundley H."/>
            <person name="Kuo A."/>
            <person name="LaButti K."/>
            <person name="Lang B.F."/>
            <person name="Lipzen A."/>
            <person name="O'Donnell K."/>
            <person name="Pangilinan J."/>
            <person name="Reynolds N."/>
            <person name="Sandor L."/>
            <person name="Smith M.W."/>
            <person name="Tsang A."/>
            <person name="Grigoriev I.V."/>
            <person name="Stajich J.E."/>
            <person name="Spatafora J.W."/>
        </authorList>
    </citation>
    <scope>NUCLEOTIDE SEQUENCE</scope>
    <source>
        <strain evidence="13">RSA 2281</strain>
    </source>
</reference>
<feature type="repeat" description="TPR" evidence="10">
    <location>
        <begin position="290"/>
        <end position="323"/>
    </location>
</feature>